<evidence type="ECO:0000313" key="2">
    <source>
        <dbReference type="Proteomes" id="UP000798662"/>
    </source>
</evidence>
<organism evidence="1 2">
    <name type="scientific">Pyropia yezoensis</name>
    <name type="common">Susabi-nori</name>
    <name type="synonym">Porphyra yezoensis</name>
    <dbReference type="NCBI Taxonomy" id="2788"/>
    <lineage>
        <taxon>Eukaryota</taxon>
        <taxon>Rhodophyta</taxon>
        <taxon>Bangiophyceae</taxon>
        <taxon>Bangiales</taxon>
        <taxon>Bangiaceae</taxon>
        <taxon>Pyropia</taxon>
    </lineage>
</organism>
<accession>A0ACC3CIS2</accession>
<gene>
    <name evidence="1" type="ORF">I4F81_012459</name>
</gene>
<proteinExistence type="predicted"/>
<keyword evidence="2" id="KW-1185">Reference proteome</keyword>
<sequence length="170" mass="17710">MPTGGSLRSPWWVRCMQGWRDAGGMIPPPSVHLCHAPASLFYHPHPHAVLPTAAGVACAAPFAKRQWRAAMVRRHGGPLPHHPQCNPPPFPLRGKGAGSDTGRARHLCLQRSASAGPTTPVDDCQPRACATAAAAARNGHLAAAELCRLLLRGQQRGGGGGGRARRGGGG</sequence>
<name>A0ACC3CIS2_PYRYE</name>
<comment type="caution">
    <text evidence="1">The sequence shown here is derived from an EMBL/GenBank/DDBJ whole genome shotgun (WGS) entry which is preliminary data.</text>
</comment>
<dbReference type="EMBL" id="CM020620">
    <property type="protein sequence ID" value="KAK1869995.1"/>
    <property type="molecule type" value="Genomic_DNA"/>
</dbReference>
<evidence type="ECO:0000313" key="1">
    <source>
        <dbReference type="EMBL" id="KAK1869995.1"/>
    </source>
</evidence>
<protein>
    <submittedName>
        <fullName evidence="1">Uncharacterized protein</fullName>
    </submittedName>
</protein>
<reference evidence="1" key="1">
    <citation type="submission" date="2019-11" db="EMBL/GenBank/DDBJ databases">
        <title>Nori genome reveals adaptations in red seaweeds to the harsh intertidal environment.</title>
        <authorList>
            <person name="Wang D."/>
            <person name="Mao Y."/>
        </authorList>
    </citation>
    <scope>NUCLEOTIDE SEQUENCE</scope>
    <source>
        <tissue evidence="1">Gametophyte</tissue>
    </source>
</reference>
<dbReference type="Proteomes" id="UP000798662">
    <property type="component" value="Chromosome 3"/>
</dbReference>